<dbReference type="Proteomes" id="UP000287651">
    <property type="component" value="Unassembled WGS sequence"/>
</dbReference>
<gene>
    <name evidence="2" type="ORF">B296_00032402</name>
</gene>
<name>A0A426ZYA4_ENSVE</name>
<feature type="region of interest" description="Disordered" evidence="1">
    <location>
        <begin position="141"/>
        <end position="176"/>
    </location>
</feature>
<protein>
    <submittedName>
        <fullName evidence="2">Uncharacterized protein</fullName>
    </submittedName>
</protein>
<feature type="region of interest" description="Disordered" evidence="1">
    <location>
        <begin position="64"/>
        <end position="102"/>
    </location>
</feature>
<reference evidence="2 3" key="1">
    <citation type="journal article" date="2014" name="Agronomy (Basel)">
        <title>A Draft Genome Sequence for Ensete ventricosum, the Drought-Tolerant Tree Against Hunger.</title>
        <authorList>
            <person name="Harrison J."/>
            <person name="Moore K.A."/>
            <person name="Paszkiewicz K."/>
            <person name="Jones T."/>
            <person name="Grant M."/>
            <person name="Ambacheew D."/>
            <person name="Muzemil S."/>
            <person name="Studholme D.J."/>
        </authorList>
    </citation>
    <scope>NUCLEOTIDE SEQUENCE [LARGE SCALE GENOMIC DNA]</scope>
</reference>
<accession>A0A426ZYA4</accession>
<organism evidence="2 3">
    <name type="scientific">Ensete ventricosum</name>
    <name type="common">Abyssinian banana</name>
    <name type="synonym">Musa ensete</name>
    <dbReference type="NCBI Taxonomy" id="4639"/>
    <lineage>
        <taxon>Eukaryota</taxon>
        <taxon>Viridiplantae</taxon>
        <taxon>Streptophyta</taxon>
        <taxon>Embryophyta</taxon>
        <taxon>Tracheophyta</taxon>
        <taxon>Spermatophyta</taxon>
        <taxon>Magnoliopsida</taxon>
        <taxon>Liliopsida</taxon>
        <taxon>Zingiberales</taxon>
        <taxon>Musaceae</taxon>
        <taxon>Ensete</taxon>
    </lineage>
</organism>
<evidence type="ECO:0000313" key="2">
    <source>
        <dbReference type="EMBL" id="RRT68931.1"/>
    </source>
</evidence>
<comment type="caution">
    <text evidence="2">The sequence shown here is derived from an EMBL/GenBank/DDBJ whole genome shotgun (WGS) entry which is preliminary data.</text>
</comment>
<evidence type="ECO:0000256" key="1">
    <source>
        <dbReference type="SAM" id="MobiDB-lite"/>
    </source>
</evidence>
<dbReference type="EMBL" id="AMZH03004530">
    <property type="protein sequence ID" value="RRT68931.1"/>
    <property type="molecule type" value="Genomic_DNA"/>
</dbReference>
<sequence>MGLRRSLDLAVHGEPGHAGVVIRERRADPKPLAVAPQAPHRRERLLELAHRVAERLHSILDGGRRPRSRAAAGGHLRHHGRRGPGAGEAHGQRNVGQMHGAGLDCAGIGREAADPSLGHSVAPREVLMNSMLLGSRRPTLAPWHGFRSKLRSIKDRTGRQRKHGNNDSPSQEPAAR</sequence>
<evidence type="ECO:0000313" key="3">
    <source>
        <dbReference type="Proteomes" id="UP000287651"/>
    </source>
</evidence>
<dbReference type="AlphaFoldDB" id="A0A426ZYA4"/>
<feature type="compositionally biased region" description="Polar residues" evidence="1">
    <location>
        <begin position="166"/>
        <end position="176"/>
    </location>
</feature>
<proteinExistence type="predicted"/>